<dbReference type="InterPro" id="IPR012318">
    <property type="entry name" value="HTH_CRP"/>
</dbReference>
<evidence type="ECO:0000256" key="3">
    <source>
        <dbReference type="ARBA" id="ARBA00023015"/>
    </source>
</evidence>
<dbReference type="Gene3D" id="1.10.10.10">
    <property type="entry name" value="Winged helix-like DNA-binding domain superfamily/Winged helix DNA-binding domain"/>
    <property type="match status" value="1"/>
</dbReference>
<feature type="domain" description="Cyclic nucleotide-binding" evidence="7">
    <location>
        <begin position="161"/>
        <end position="260"/>
    </location>
</feature>
<dbReference type="PANTHER" id="PTHR48111">
    <property type="entry name" value="REGULATOR OF RPOS"/>
    <property type="match status" value="1"/>
</dbReference>
<dbReference type="Proteomes" id="UP000315971">
    <property type="component" value="Unassembled WGS sequence"/>
</dbReference>
<proteinExistence type="predicted"/>
<dbReference type="InterPro" id="IPR001789">
    <property type="entry name" value="Sig_transdc_resp-reg_receiver"/>
</dbReference>
<dbReference type="OrthoDB" id="9127033at2"/>
<reference evidence="10 11" key="1">
    <citation type="submission" date="2017-05" db="EMBL/GenBank/DDBJ databases">
        <authorList>
            <person name="Varghese N."/>
            <person name="Submissions S."/>
        </authorList>
    </citation>
    <scope>NUCLEOTIDE SEQUENCE [LARGE SCALE GENOMIC DNA]</scope>
    <source>
        <strain evidence="10 11">DSM 21342</strain>
    </source>
</reference>
<protein>
    <submittedName>
        <fullName evidence="10">cAMP-binding domain of CRP or a regulatory subunit of cAMP-dependent protein kinases</fullName>
    </submittedName>
</protein>
<dbReference type="GO" id="GO:0032993">
    <property type="term" value="C:protein-DNA complex"/>
    <property type="evidence" value="ECO:0007669"/>
    <property type="project" value="TreeGrafter"/>
</dbReference>
<dbReference type="CDD" id="cd17574">
    <property type="entry name" value="REC_OmpR"/>
    <property type="match status" value="1"/>
</dbReference>
<name>A0A521D2Z2_9SPHI</name>
<dbReference type="InterPro" id="IPR036388">
    <property type="entry name" value="WH-like_DNA-bd_sf"/>
</dbReference>
<dbReference type="Gene3D" id="2.60.120.10">
    <property type="entry name" value="Jelly Rolls"/>
    <property type="match status" value="1"/>
</dbReference>
<dbReference type="GO" id="GO:0000976">
    <property type="term" value="F:transcription cis-regulatory region binding"/>
    <property type="evidence" value="ECO:0007669"/>
    <property type="project" value="TreeGrafter"/>
</dbReference>
<evidence type="ECO:0000256" key="4">
    <source>
        <dbReference type="ARBA" id="ARBA00023125"/>
    </source>
</evidence>
<dbReference type="PROSITE" id="PS51063">
    <property type="entry name" value="HTH_CRP_2"/>
    <property type="match status" value="1"/>
</dbReference>
<evidence type="ECO:0000259" key="8">
    <source>
        <dbReference type="PROSITE" id="PS50110"/>
    </source>
</evidence>
<keyword evidence="3" id="KW-0805">Transcription regulation</keyword>
<keyword evidence="4" id="KW-0238">DNA-binding</keyword>
<feature type="domain" description="Response regulatory" evidence="8">
    <location>
        <begin position="3"/>
        <end position="119"/>
    </location>
</feature>
<dbReference type="Gene3D" id="3.40.50.2300">
    <property type="match status" value="1"/>
</dbReference>
<dbReference type="InterPro" id="IPR018490">
    <property type="entry name" value="cNMP-bd_dom_sf"/>
</dbReference>
<evidence type="ECO:0000259" key="9">
    <source>
        <dbReference type="PROSITE" id="PS51063"/>
    </source>
</evidence>
<dbReference type="GO" id="GO:0005829">
    <property type="term" value="C:cytosol"/>
    <property type="evidence" value="ECO:0007669"/>
    <property type="project" value="TreeGrafter"/>
</dbReference>
<dbReference type="InterPro" id="IPR014710">
    <property type="entry name" value="RmlC-like_jellyroll"/>
</dbReference>
<dbReference type="RefSeq" id="WP_142603860.1">
    <property type="nucleotide sequence ID" value="NZ_FXSZ01000005.1"/>
</dbReference>
<organism evidence="10 11">
    <name type="scientific">Solitalea koreensis</name>
    <dbReference type="NCBI Taxonomy" id="543615"/>
    <lineage>
        <taxon>Bacteria</taxon>
        <taxon>Pseudomonadati</taxon>
        <taxon>Bacteroidota</taxon>
        <taxon>Sphingobacteriia</taxon>
        <taxon>Sphingobacteriales</taxon>
        <taxon>Sphingobacteriaceae</taxon>
        <taxon>Solitalea</taxon>
    </lineage>
</organism>
<accession>A0A521D2Z2</accession>
<dbReference type="CDD" id="cd00038">
    <property type="entry name" value="CAP_ED"/>
    <property type="match status" value="1"/>
</dbReference>
<evidence type="ECO:0000313" key="11">
    <source>
        <dbReference type="Proteomes" id="UP000315971"/>
    </source>
</evidence>
<keyword evidence="1 6" id="KW-0597">Phosphoprotein</keyword>
<keyword evidence="2" id="KW-0902">Two-component regulatory system</keyword>
<keyword evidence="11" id="KW-1185">Reference proteome</keyword>
<keyword evidence="5" id="KW-0804">Transcription</keyword>
<dbReference type="SMART" id="SM00419">
    <property type="entry name" value="HTH_CRP"/>
    <property type="match status" value="1"/>
</dbReference>
<dbReference type="SUPFAM" id="SSF52172">
    <property type="entry name" value="CheY-like"/>
    <property type="match status" value="1"/>
</dbReference>
<evidence type="ECO:0000256" key="6">
    <source>
        <dbReference type="PROSITE-ProRule" id="PRU00169"/>
    </source>
</evidence>
<evidence type="ECO:0000256" key="1">
    <source>
        <dbReference type="ARBA" id="ARBA00022553"/>
    </source>
</evidence>
<dbReference type="SMART" id="SM00100">
    <property type="entry name" value="cNMP"/>
    <property type="match status" value="1"/>
</dbReference>
<evidence type="ECO:0000259" key="7">
    <source>
        <dbReference type="PROSITE" id="PS50042"/>
    </source>
</evidence>
<evidence type="ECO:0000256" key="5">
    <source>
        <dbReference type="ARBA" id="ARBA00023163"/>
    </source>
</evidence>
<dbReference type="PROSITE" id="PS50042">
    <property type="entry name" value="CNMP_BINDING_3"/>
    <property type="match status" value="1"/>
</dbReference>
<dbReference type="PROSITE" id="PS50110">
    <property type="entry name" value="RESPONSE_REGULATORY"/>
    <property type="match status" value="1"/>
</dbReference>
<dbReference type="InterPro" id="IPR011006">
    <property type="entry name" value="CheY-like_superfamily"/>
</dbReference>
<feature type="domain" description="HTH crp-type" evidence="9">
    <location>
        <begin position="274"/>
        <end position="345"/>
    </location>
</feature>
<dbReference type="SUPFAM" id="SSF51206">
    <property type="entry name" value="cAMP-binding domain-like"/>
    <property type="match status" value="1"/>
</dbReference>
<gene>
    <name evidence="10" type="ORF">SAMN06265350_105225</name>
</gene>
<dbReference type="GO" id="GO:0006355">
    <property type="term" value="P:regulation of DNA-templated transcription"/>
    <property type="evidence" value="ECO:0007669"/>
    <property type="project" value="InterPro"/>
</dbReference>
<feature type="modified residue" description="4-aspartylphosphate" evidence="6">
    <location>
        <position position="52"/>
    </location>
</feature>
<sequence>MTKVLLIEDHKEVRENTAEILELSNYTVLTADNGKTGVEIALKELPDLIICDIMMPILDGYGVLHLLGKNKETASIPFIFLTAKSEKGDFRKGMELGADDYLTKPFDDLDLLKAVETRLKKSDVLKHNFTLYANGINNFIHQAKAEGKIKLTANKQDLFSYKKKQLLYSEGHKPHAVYLVVEGKVKTYKINEAGKELIISIYGPGDFIGYTAILEEINYSNNAEILEDAKLMQISKQDFMQLIHTDAQVAQQFIKLLTHNVLEKEEKLLALAYTSLRKRVANGLLQIADKFKEFENDKPKIELSRENLAHVIGTATESLIRTLSDFKSEKLIDIKDGNIIILDKKKLKHLLF</sequence>
<evidence type="ECO:0000313" key="10">
    <source>
        <dbReference type="EMBL" id="SMO66012.1"/>
    </source>
</evidence>
<dbReference type="GO" id="GO:0000156">
    <property type="term" value="F:phosphorelay response regulator activity"/>
    <property type="evidence" value="ECO:0007669"/>
    <property type="project" value="TreeGrafter"/>
</dbReference>
<dbReference type="InterPro" id="IPR000595">
    <property type="entry name" value="cNMP-bd_dom"/>
</dbReference>
<dbReference type="Pfam" id="PF13545">
    <property type="entry name" value="HTH_Crp_2"/>
    <property type="match status" value="1"/>
</dbReference>
<dbReference type="Pfam" id="PF00072">
    <property type="entry name" value="Response_reg"/>
    <property type="match status" value="1"/>
</dbReference>
<dbReference type="EMBL" id="FXSZ01000005">
    <property type="protein sequence ID" value="SMO66012.1"/>
    <property type="molecule type" value="Genomic_DNA"/>
</dbReference>
<dbReference type="AlphaFoldDB" id="A0A521D2Z2"/>
<dbReference type="SUPFAM" id="SSF46785">
    <property type="entry name" value="Winged helix' DNA-binding domain"/>
    <property type="match status" value="1"/>
</dbReference>
<evidence type="ECO:0000256" key="2">
    <source>
        <dbReference type="ARBA" id="ARBA00023012"/>
    </source>
</evidence>
<dbReference type="PANTHER" id="PTHR48111:SF4">
    <property type="entry name" value="DNA-BINDING DUAL TRANSCRIPTIONAL REGULATOR OMPR"/>
    <property type="match status" value="1"/>
</dbReference>
<dbReference type="SMART" id="SM00448">
    <property type="entry name" value="REC"/>
    <property type="match status" value="1"/>
</dbReference>
<dbReference type="InterPro" id="IPR039420">
    <property type="entry name" value="WalR-like"/>
</dbReference>
<dbReference type="InterPro" id="IPR036390">
    <property type="entry name" value="WH_DNA-bd_sf"/>
</dbReference>
<dbReference type="Pfam" id="PF00027">
    <property type="entry name" value="cNMP_binding"/>
    <property type="match status" value="1"/>
</dbReference>